<organism evidence="1 2">
    <name type="scientific">Eumeta variegata</name>
    <name type="common">Bagworm moth</name>
    <name type="synonym">Eumeta japonica</name>
    <dbReference type="NCBI Taxonomy" id="151549"/>
    <lineage>
        <taxon>Eukaryota</taxon>
        <taxon>Metazoa</taxon>
        <taxon>Ecdysozoa</taxon>
        <taxon>Arthropoda</taxon>
        <taxon>Hexapoda</taxon>
        <taxon>Insecta</taxon>
        <taxon>Pterygota</taxon>
        <taxon>Neoptera</taxon>
        <taxon>Endopterygota</taxon>
        <taxon>Lepidoptera</taxon>
        <taxon>Glossata</taxon>
        <taxon>Ditrysia</taxon>
        <taxon>Tineoidea</taxon>
        <taxon>Psychidae</taxon>
        <taxon>Oiketicinae</taxon>
        <taxon>Eumeta</taxon>
    </lineage>
</organism>
<protein>
    <submittedName>
        <fullName evidence="1">Uncharacterized protein</fullName>
    </submittedName>
</protein>
<dbReference type="EMBL" id="BGZK01001862">
    <property type="protein sequence ID" value="GBP87475.1"/>
    <property type="molecule type" value="Genomic_DNA"/>
</dbReference>
<dbReference type="AlphaFoldDB" id="A0A4C1ZLQ9"/>
<name>A0A4C1ZLQ9_EUMVA</name>
<sequence>MDGQTDEKPAQPVIGFRWYFICTEPKNGKSNAALYKRASYNLSGQYCLLYVTLSRAGARSAAGLGGRASSSAGARLVTNGAWAPHGGARMCTNTPRPWFRLCCKNFVESLPLGALRRDCYFVLEVAPRPRIDSDLFFLEQYILEQRKHTTCGGRINILWYNFASTLDLDLGSDFRRKPVFILNFP</sequence>
<keyword evidence="2" id="KW-1185">Reference proteome</keyword>
<gene>
    <name evidence="1" type="ORF">EVAR_59204_1</name>
</gene>
<evidence type="ECO:0000313" key="2">
    <source>
        <dbReference type="Proteomes" id="UP000299102"/>
    </source>
</evidence>
<dbReference type="Proteomes" id="UP000299102">
    <property type="component" value="Unassembled WGS sequence"/>
</dbReference>
<evidence type="ECO:0000313" key="1">
    <source>
        <dbReference type="EMBL" id="GBP87475.1"/>
    </source>
</evidence>
<accession>A0A4C1ZLQ9</accession>
<proteinExistence type="predicted"/>
<reference evidence="1 2" key="1">
    <citation type="journal article" date="2019" name="Commun. Biol.">
        <title>The bagworm genome reveals a unique fibroin gene that provides high tensile strength.</title>
        <authorList>
            <person name="Kono N."/>
            <person name="Nakamura H."/>
            <person name="Ohtoshi R."/>
            <person name="Tomita M."/>
            <person name="Numata K."/>
            <person name="Arakawa K."/>
        </authorList>
    </citation>
    <scope>NUCLEOTIDE SEQUENCE [LARGE SCALE GENOMIC DNA]</scope>
</reference>
<comment type="caution">
    <text evidence="1">The sequence shown here is derived from an EMBL/GenBank/DDBJ whole genome shotgun (WGS) entry which is preliminary data.</text>
</comment>